<comment type="caution">
    <text evidence="2">The sequence shown here is derived from an EMBL/GenBank/DDBJ whole genome shotgun (WGS) entry which is preliminary data.</text>
</comment>
<name>A0A9Q0JUA1_9MAGN</name>
<feature type="region of interest" description="Disordered" evidence="1">
    <location>
        <begin position="68"/>
        <end position="88"/>
    </location>
</feature>
<accession>A0A9Q0JUA1</accession>
<evidence type="ECO:0000313" key="3">
    <source>
        <dbReference type="Proteomes" id="UP001141806"/>
    </source>
</evidence>
<keyword evidence="3" id="KW-1185">Reference proteome</keyword>
<gene>
    <name evidence="2" type="ORF">NE237_028644</name>
</gene>
<dbReference type="EMBL" id="JAMYWD010000012">
    <property type="protein sequence ID" value="KAJ4951812.1"/>
    <property type="molecule type" value="Genomic_DNA"/>
</dbReference>
<protein>
    <submittedName>
        <fullName evidence="2">Uncharacterized protein</fullName>
    </submittedName>
</protein>
<reference evidence="2" key="1">
    <citation type="journal article" date="2023" name="Plant J.">
        <title>The genome of the king protea, Protea cynaroides.</title>
        <authorList>
            <person name="Chang J."/>
            <person name="Duong T.A."/>
            <person name="Schoeman C."/>
            <person name="Ma X."/>
            <person name="Roodt D."/>
            <person name="Barker N."/>
            <person name="Li Z."/>
            <person name="Van de Peer Y."/>
            <person name="Mizrachi E."/>
        </authorList>
    </citation>
    <scope>NUCLEOTIDE SEQUENCE</scope>
    <source>
        <tissue evidence="2">Young leaves</tissue>
    </source>
</reference>
<evidence type="ECO:0000313" key="2">
    <source>
        <dbReference type="EMBL" id="KAJ4951812.1"/>
    </source>
</evidence>
<organism evidence="2 3">
    <name type="scientific">Protea cynaroides</name>
    <dbReference type="NCBI Taxonomy" id="273540"/>
    <lineage>
        <taxon>Eukaryota</taxon>
        <taxon>Viridiplantae</taxon>
        <taxon>Streptophyta</taxon>
        <taxon>Embryophyta</taxon>
        <taxon>Tracheophyta</taxon>
        <taxon>Spermatophyta</taxon>
        <taxon>Magnoliopsida</taxon>
        <taxon>Proteales</taxon>
        <taxon>Proteaceae</taxon>
        <taxon>Protea</taxon>
    </lineage>
</organism>
<proteinExistence type="predicted"/>
<evidence type="ECO:0000256" key="1">
    <source>
        <dbReference type="SAM" id="MobiDB-lite"/>
    </source>
</evidence>
<dbReference type="Proteomes" id="UP001141806">
    <property type="component" value="Unassembled WGS sequence"/>
</dbReference>
<sequence length="156" mass="17749">MNGLARVNCQLYFEFQQGINATLARAARHEITPITILATASTLLRYLLQGLQDQHRRIMARMATECKAPTNQGTSKRPMGTTDEKTPRKRAILQSTSCEQIQRGQFKTVPMITTSPSKIPHMMRGCTIPKTAILCQCCRKMEHRTQNCQGYWECYP</sequence>
<dbReference type="AlphaFoldDB" id="A0A9Q0JUA1"/>